<feature type="transmembrane region" description="Helical" evidence="12">
    <location>
        <begin position="12"/>
        <end position="33"/>
    </location>
</feature>
<evidence type="ECO:0000256" key="3">
    <source>
        <dbReference type="ARBA" id="ARBA00010617"/>
    </source>
</evidence>
<reference evidence="13" key="2">
    <citation type="submission" date="2025-09" db="UniProtKB">
        <authorList>
            <consortium name="Ensembl"/>
        </authorList>
    </citation>
    <scope>IDENTIFICATION</scope>
</reference>
<reference evidence="13" key="1">
    <citation type="submission" date="2025-08" db="UniProtKB">
        <authorList>
            <consortium name="Ensembl"/>
        </authorList>
    </citation>
    <scope>IDENTIFICATION</scope>
</reference>
<dbReference type="Proteomes" id="UP000694569">
    <property type="component" value="Unplaced"/>
</dbReference>
<accession>A0A8C5QCF6</accession>
<feature type="binding site" description="axial binding residue" evidence="10">
    <location>
        <position position="452"/>
    </location>
    <ligand>
        <name>heme</name>
        <dbReference type="ChEBI" id="CHEBI:30413"/>
    </ligand>
    <ligandPart>
        <name>Fe</name>
        <dbReference type="ChEBI" id="CHEBI:18248"/>
    </ligandPart>
</feature>
<keyword evidence="5 10" id="KW-0479">Metal-binding</keyword>
<keyword evidence="12" id="KW-1133">Transmembrane helix</keyword>
<evidence type="ECO:0000256" key="2">
    <source>
        <dbReference type="ARBA" id="ARBA00004370"/>
    </source>
</evidence>
<dbReference type="PANTHER" id="PTHR24300:SF1">
    <property type="entry name" value="CYTOCHROME P450 2D6-RELATED"/>
    <property type="match status" value="1"/>
</dbReference>
<dbReference type="PRINTS" id="PR00385">
    <property type="entry name" value="P450"/>
</dbReference>
<dbReference type="OrthoDB" id="3934656at2759"/>
<proteinExistence type="inferred from homology"/>
<dbReference type="GO" id="GO:0016020">
    <property type="term" value="C:membrane"/>
    <property type="evidence" value="ECO:0007669"/>
    <property type="project" value="UniProtKB-SubCell"/>
</dbReference>
<dbReference type="GO" id="GO:0005506">
    <property type="term" value="F:iron ion binding"/>
    <property type="evidence" value="ECO:0007669"/>
    <property type="project" value="InterPro"/>
</dbReference>
<dbReference type="InterPro" id="IPR001128">
    <property type="entry name" value="Cyt_P450"/>
</dbReference>
<keyword evidence="6 11" id="KW-0560">Oxidoreductase</keyword>
<dbReference type="InterPro" id="IPR002401">
    <property type="entry name" value="Cyt_P450_E_grp-I"/>
</dbReference>
<comment type="cofactor">
    <cofactor evidence="1 10">
        <name>heme</name>
        <dbReference type="ChEBI" id="CHEBI:30413"/>
    </cofactor>
</comment>
<keyword evidence="8 11" id="KW-0503">Monooxygenase</keyword>
<evidence type="ECO:0000256" key="4">
    <source>
        <dbReference type="ARBA" id="ARBA00022617"/>
    </source>
</evidence>
<dbReference type="PRINTS" id="PR01686">
    <property type="entry name" value="EP450ICYP2D"/>
</dbReference>
<evidence type="ECO:0000256" key="6">
    <source>
        <dbReference type="ARBA" id="ARBA00023002"/>
    </source>
</evidence>
<dbReference type="Ensembl" id="ENSLLET00000036840.1">
    <property type="protein sequence ID" value="ENSLLEP00000035489.1"/>
    <property type="gene ID" value="ENSLLEG00000022429.1"/>
</dbReference>
<dbReference type="InterPro" id="IPR036396">
    <property type="entry name" value="Cyt_P450_sf"/>
</dbReference>
<evidence type="ECO:0000256" key="12">
    <source>
        <dbReference type="SAM" id="Phobius"/>
    </source>
</evidence>
<name>A0A8C5QCF6_9ANUR</name>
<protein>
    <recommendedName>
        <fullName evidence="15">Cytochrome P450</fullName>
    </recommendedName>
</protein>
<evidence type="ECO:0008006" key="15">
    <source>
        <dbReference type="Google" id="ProtNLM"/>
    </source>
</evidence>
<dbReference type="AlphaFoldDB" id="A0A8C5QCF6"/>
<dbReference type="GO" id="GO:0005737">
    <property type="term" value="C:cytoplasm"/>
    <property type="evidence" value="ECO:0007669"/>
    <property type="project" value="TreeGrafter"/>
</dbReference>
<keyword evidence="4 10" id="KW-0349">Heme</keyword>
<organism evidence="13 14">
    <name type="scientific">Leptobrachium leishanense</name>
    <name type="common">Leishan spiny toad</name>
    <dbReference type="NCBI Taxonomy" id="445787"/>
    <lineage>
        <taxon>Eukaryota</taxon>
        <taxon>Metazoa</taxon>
        <taxon>Chordata</taxon>
        <taxon>Craniata</taxon>
        <taxon>Vertebrata</taxon>
        <taxon>Euteleostomi</taxon>
        <taxon>Amphibia</taxon>
        <taxon>Batrachia</taxon>
        <taxon>Anura</taxon>
        <taxon>Pelobatoidea</taxon>
        <taxon>Megophryidae</taxon>
        <taxon>Leptobrachium</taxon>
    </lineage>
</organism>
<dbReference type="PRINTS" id="PR00463">
    <property type="entry name" value="EP450I"/>
</dbReference>
<keyword evidence="9 12" id="KW-0472">Membrane</keyword>
<dbReference type="Pfam" id="PF00067">
    <property type="entry name" value="p450"/>
    <property type="match status" value="1"/>
</dbReference>
<dbReference type="FunFam" id="1.10.630.10:FF:000004">
    <property type="entry name" value="cytochrome P450 2D15 isoform X1"/>
    <property type="match status" value="1"/>
</dbReference>
<dbReference type="GO" id="GO:0019369">
    <property type="term" value="P:arachidonate metabolic process"/>
    <property type="evidence" value="ECO:0007669"/>
    <property type="project" value="TreeGrafter"/>
</dbReference>
<dbReference type="PANTHER" id="PTHR24300">
    <property type="entry name" value="CYTOCHROME P450 508A4-RELATED"/>
    <property type="match status" value="1"/>
</dbReference>
<evidence type="ECO:0000256" key="8">
    <source>
        <dbReference type="ARBA" id="ARBA00023033"/>
    </source>
</evidence>
<dbReference type="Gene3D" id="1.10.630.10">
    <property type="entry name" value="Cytochrome P450"/>
    <property type="match status" value="1"/>
</dbReference>
<keyword evidence="7 10" id="KW-0408">Iron</keyword>
<dbReference type="GO" id="GO:0006805">
    <property type="term" value="P:xenobiotic metabolic process"/>
    <property type="evidence" value="ECO:0007669"/>
    <property type="project" value="TreeGrafter"/>
</dbReference>
<dbReference type="InterPro" id="IPR008069">
    <property type="entry name" value="Cyt_P450_E_grp-I_CYP2D-like"/>
</dbReference>
<evidence type="ECO:0000256" key="10">
    <source>
        <dbReference type="PIRSR" id="PIRSR602401-1"/>
    </source>
</evidence>
<dbReference type="InterPro" id="IPR017972">
    <property type="entry name" value="Cyt_P450_CS"/>
</dbReference>
<evidence type="ECO:0000313" key="14">
    <source>
        <dbReference type="Proteomes" id="UP000694569"/>
    </source>
</evidence>
<comment type="similarity">
    <text evidence="3 11">Belongs to the cytochrome P450 family.</text>
</comment>
<dbReference type="GO" id="GO:0020037">
    <property type="term" value="F:heme binding"/>
    <property type="evidence" value="ECO:0007669"/>
    <property type="project" value="InterPro"/>
</dbReference>
<evidence type="ECO:0000256" key="9">
    <source>
        <dbReference type="ARBA" id="ARBA00023136"/>
    </source>
</evidence>
<comment type="subcellular location">
    <subcellularLocation>
        <location evidence="2">Membrane</location>
    </subcellularLocation>
</comment>
<dbReference type="PROSITE" id="PS00086">
    <property type="entry name" value="CYTOCHROME_P450"/>
    <property type="match status" value="1"/>
</dbReference>
<dbReference type="GO" id="GO:0016712">
    <property type="term" value="F:oxidoreductase activity, acting on paired donors, with incorporation or reduction of molecular oxygen, reduced flavin or flavoprotein as one donor, and incorporation of one atom of oxygen"/>
    <property type="evidence" value="ECO:0007669"/>
    <property type="project" value="InterPro"/>
</dbReference>
<keyword evidence="12" id="KW-0812">Transmembrane</keyword>
<evidence type="ECO:0000256" key="5">
    <source>
        <dbReference type="ARBA" id="ARBA00022723"/>
    </source>
</evidence>
<evidence type="ECO:0000313" key="13">
    <source>
        <dbReference type="Ensembl" id="ENSLLEP00000035489.1"/>
    </source>
</evidence>
<keyword evidence="14" id="KW-1185">Reference proteome</keyword>
<dbReference type="GeneTree" id="ENSGT00940000153331"/>
<evidence type="ECO:0000256" key="7">
    <source>
        <dbReference type="ARBA" id="ARBA00023004"/>
    </source>
</evidence>
<dbReference type="SUPFAM" id="SSF48264">
    <property type="entry name" value="Cytochrome P450"/>
    <property type="match status" value="1"/>
</dbReference>
<evidence type="ECO:0000256" key="1">
    <source>
        <dbReference type="ARBA" id="ARBA00001971"/>
    </source>
</evidence>
<sequence>MKLPWDHWAFVPWLSFNTLLGIIFVIGLLIFDFSKRRKTWSRYPPGPRSLPFVGNMFQFDLGNLHTSYKQLVAKHGDVFSLQFFWQNVVVLNGYDVMKEALIQKSEYIADRPSFRVFEALGINGNSKGVVMAHYGRAWKEQRRFSLSTMRDFGMGKKSLEERVTEEAFHLCSALKAEQGRAFNPHYIMNTAVSNIICSIIFGDRFEYDDDKYQQLLHHFEDSLKAESSVLAQVANAVPWLTYIPGFAQKIFAPQIRMLKFLEDIIHKHQETWDPGYIRDFVDAFMLEMEKAKGDKDTSFNKKNLLFTPVDLFTAGTETTTTTLRWALLLMLLYPDVQRKVHEEIDKVIGRHRKPTMGDVLEMAYTNAVIHEVQRFGDILPLALPHKTYREIEIHGYLIPKDIVIITNLSSVLKDERFWEKPLQFYPEHFLNNDGKFVKCEAFLPFSAGRRVCLGEQLARMELFLFFTTLMQSFTFSIPNGHPRPREDPMVSITQSPHPYEICANIRSERY</sequence>
<evidence type="ECO:0000256" key="11">
    <source>
        <dbReference type="RuleBase" id="RU000461"/>
    </source>
</evidence>
<dbReference type="InterPro" id="IPR050182">
    <property type="entry name" value="Cytochrome_P450_fam2"/>
</dbReference>